<gene>
    <name evidence="1" type="ORF">QAD02_021395</name>
</gene>
<evidence type="ECO:0000313" key="1">
    <source>
        <dbReference type="EMBL" id="KAJ8685602.1"/>
    </source>
</evidence>
<organism evidence="1 2">
    <name type="scientific">Eretmocerus hayati</name>
    <dbReference type="NCBI Taxonomy" id="131215"/>
    <lineage>
        <taxon>Eukaryota</taxon>
        <taxon>Metazoa</taxon>
        <taxon>Ecdysozoa</taxon>
        <taxon>Arthropoda</taxon>
        <taxon>Hexapoda</taxon>
        <taxon>Insecta</taxon>
        <taxon>Pterygota</taxon>
        <taxon>Neoptera</taxon>
        <taxon>Endopterygota</taxon>
        <taxon>Hymenoptera</taxon>
        <taxon>Apocrita</taxon>
        <taxon>Proctotrupomorpha</taxon>
        <taxon>Chalcidoidea</taxon>
        <taxon>Aphelinidae</taxon>
        <taxon>Aphelininae</taxon>
        <taxon>Eretmocerus</taxon>
    </lineage>
</organism>
<protein>
    <submittedName>
        <fullName evidence="1">Uncharacterized protein</fullName>
    </submittedName>
</protein>
<sequence length="414" mass="46068">MSSGTGGHPTQATPVTSSNTVMPQPTFATVFANSIRPKRQDAIVFDSVENLTNDDYLDGLEELVNLAHVRAISKISGGRVCIYLDSKKLVDELKNKRLQVKEFTLVIKPLINNNKRVVISNVHPSIPDEVILEAIKNKGIILQSAISSLRASLVKPGRSHIQSFWQQFYIREADEEKLPETMKITHEETTFWTYLTTESTTCYICKETGHISKACPKSNDNKVDQLPESVNNEIASPANENQESPSDDISTEEDKLIPPNVNKRPLSISASETSTNTSPYESANIPAEKPIIDLRAKKATKKAKIDEPDDFGTIVSEKLPPAAVYFNNQSDAPITYEQFSEFLIKFHGNRNPKELALKYTSDVDEMIDTIDGIYPLLDSKRLKSKFTRLKNQLLKEGSSAHASQSEAGSEAEKE</sequence>
<reference evidence="1" key="1">
    <citation type="submission" date="2023-04" db="EMBL/GenBank/DDBJ databases">
        <title>A chromosome-level genome assembly of the parasitoid wasp Eretmocerus hayati.</title>
        <authorList>
            <person name="Zhong Y."/>
            <person name="Liu S."/>
            <person name="Liu Y."/>
        </authorList>
    </citation>
    <scope>NUCLEOTIDE SEQUENCE</scope>
    <source>
        <strain evidence="1">ZJU_SS_LIU_2023</strain>
    </source>
</reference>
<comment type="caution">
    <text evidence="1">The sequence shown here is derived from an EMBL/GenBank/DDBJ whole genome shotgun (WGS) entry which is preliminary data.</text>
</comment>
<evidence type="ECO:0000313" key="2">
    <source>
        <dbReference type="Proteomes" id="UP001239111"/>
    </source>
</evidence>
<name>A0ACC2PTA8_9HYME</name>
<proteinExistence type="predicted"/>
<accession>A0ACC2PTA8</accession>
<dbReference type="Proteomes" id="UP001239111">
    <property type="component" value="Chromosome 1"/>
</dbReference>
<dbReference type="EMBL" id="CM056741">
    <property type="protein sequence ID" value="KAJ8685602.1"/>
    <property type="molecule type" value="Genomic_DNA"/>
</dbReference>
<keyword evidence="2" id="KW-1185">Reference proteome</keyword>